<evidence type="ECO:0000313" key="2">
    <source>
        <dbReference type="Proteomes" id="UP000559256"/>
    </source>
</evidence>
<dbReference type="EMBL" id="JAACJM010000201">
    <property type="protein sequence ID" value="KAF5338039.1"/>
    <property type="molecule type" value="Genomic_DNA"/>
</dbReference>
<keyword evidence="2" id="KW-1185">Reference proteome</keyword>
<name>A0A8H5FIH8_9AGAR</name>
<organism evidence="1 2">
    <name type="scientific">Tetrapyrgos nigripes</name>
    <dbReference type="NCBI Taxonomy" id="182062"/>
    <lineage>
        <taxon>Eukaryota</taxon>
        <taxon>Fungi</taxon>
        <taxon>Dikarya</taxon>
        <taxon>Basidiomycota</taxon>
        <taxon>Agaricomycotina</taxon>
        <taxon>Agaricomycetes</taxon>
        <taxon>Agaricomycetidae</taxon>
        <taxon>Agaricales</taxon>
        <taxon>Marasmiineae</taxon>
        <taxon>Marasmiaceae</taxon>
        <taxon>Tetrapyrgos</taxon>
    </lineage>
</organism>
<dbReference type="Proteomes" id="UP000559256">
    <property type="component" value="Unassembled WGS sequence"/>
</dbReference>
<dbReference type="AlphaFoldDB" id="A0A8H5FIH8"/>
<evidence type="ECO:0000313" key="1">
    <source>
        <dbReference type="EMBL" id="KAF5338039.1"/>
    </source>
</evidence>
<accession>A0A8H5FIH8</accession>
<sequence>MLDEGCGTLTKTVMIGAILSKETIPTAQLGAAIIHITSKDFTGPRAITIRVLLDKKKDYPYKVSREFVSEYQIGLLNSLFQFYGIKVS</sequence>
<protein>
    <submittedName>
        <fullName evidence="1">Uncharacterized protein</fullName>
    </submittedName>
</protein>
<proteinExistence type="predicted"/>
<gene>
    <name evidence="1" type="ORF">D9758_014248</name>
</gene>
<comment type="caution">
    <text evidence="1">The sequence shown here is derived from an EMBL/GenBank/DDBJ whole genome shotgun (WGS) entry which is preliminary data.</text>
</comment>
<dbReference type="Pfam" id="PF05291">
    <property type="entry name" value="Bystin"/>
    <property type="match status" value="1"/>
</dbReference>
<reference evidence="1 2" key="1">
    <citation type="journal article" date="2020" name="ISME J.">
        <title>Uncovering the hidden diversity of litter-decomposition mechanisms in mushroom-forming fungi.</title>
        <authorList>
            <person name="Floudas D."/>
            <person name="Bentzer J."/>
            <person name="Ahren D."/>
            <person name="Johansson T."/>
            <person name="Persson P."/>
            <person name="Tunlid A."/>
        </authorList>
    </citation>
    <scope>NUCLEOTIDE SEQUENCE [LARGE SCALE GENOMIC DNA]</scope>
    <source>
        <strain evidence="1 2">CBS 291.85</strain>
    </source>
</reference>
<dbReference type="InterPro" id="IPR007955">
    <property type="entry name" value="Bystin"/>
</dbReference>